<evidence type="ECO:0000313" key="8">
    <source>
        <dbReference type="Proteomes" id="UP001217089"/>
    </source>
</evidence>
<feature type="compositionally biased region" description="Polar residues" evidence="5">
    <location>
        <begin position="156"/>
        <end position="171"/>
    </location>
</feature>
<evidence type="ECO:0000256" key="4">
    <source>
        <dbReference type="PROSITE-ProRule" id="PRU00175"/>
    </source>
</evidence>
<sequence>MFYYTGLQDKVQCTYCGGILSDWDFGDVVHLEHKRHFPDCPWIRQCQLQPELIANAGINPTPPPPSHPSQGDKCKCFYCGGILYDWEPNDDIWEEHAKWFPECPYLKLQKGDNFIQDVQRNQSGVPDSSSTGTAYQLSVTNGCLFLFLGASQTPSETVPKTVEEPSTSQGHPSAAAGSSISSGASASKSDQIAKTVTSVTSLAESEQKDVKTILEENENLKKQKECKICMSDDATTVFLPCGHLVCCPGCAVSVKDCPMCRKAIEKVVRVYY</sequence>
<dbReference type="InterPro" id="IPR050784">
    <property type="entry name" value="IAP"/>
</dbReference>
<dbReference type="Pfam" id="PF00653">
    <property type="entry name" value="BIR"/>
    <property type="match status" value="2"/>
</dbReference>
<keyword evidence="8" id="KW-1185">Reference proteome</keyword>
<accession>A0ABQ9FI00</accession>
<evidence type="ECO:0000256" key="1">
    <source>
        <dbReference type="ARBA" id="ARBA00006672"/>
    </source>
</evidence>
<organism evidence="7 8">
    <name type="scientific">Tegillarca granosa</name>
    <name type="common">Malaysian cockle</name>
    <name type="synonym">Anadara granosa</name>
    <dbReference type="NCBI Taxonomy" id="220873"/>
    <lineage>
        <taxon>Eukaryota</taxon>
        <taxon>Metazoa</taxon>
        <taxon>Spiralia</taxon>
        <taxon>Lophotrochozoa</taxon>
        <taxon>Mollusca</taxon>
        <taxon>Bivalvia</taxon>
        <taxon>Autobranchia</taxon>
        <taxon>Pteriomorphia</taxon>
        <taxon>Arcoida</taxon>
        <taxon>Arcoidea</taxon>
        <taxon>Arcidae</taxon>
        <taxon>Tegillarca</taxon>
    </lineage>
</organism>
<dbReference type="CDD" id="cd00022">
    <property type="entry name" value="BIR"/>
    <property type="match status" value="2"/>
</dbReference>
<dbReference type="SMART" id="SM00238">
    <property type="entry name" value="BIR"/>
    <property type="match status" value="1"/>
</dbReference>
<evidence type="ECO:0000256" key="5">
    <source>
        <dbReference type="SAM" id="MobiDB-lite"/>
    </source>
</evidence>
<feature type="region of interest" description="Disordered" evidence="5">
    <location>
        <begin position="156"/>
        <end position="186"/>
    </location>
</feature>
<reference evidence="7 8" key="1">
    <citation type="submission" date="2022-12" db="EMBL/GenBank/DDBJ databases">
        <title>Chromosome-level genome of Tegillarca granosa.</title>
        <authorList>
            <person name="Kim J."/>
        </authorList>
    </citation>
    <scope>NUCLEOTIDE SEQUENCE [LARGE SCALE GENOMIC DNA]</scope>
    <source>
        <strain evidence="7">Teg-2019</strain>
        <tissue evidence="7">Adductor muscle</tissue>
    </source>
</reference>
<dbReference type="SUPFAM" id="SSF57924">
    <property type="entry name" value="Inhibitor of apoptosis (IAP) repeat"/>
    <property type="match status" value="2"/>
</dbReference>
<dbReference type="InterPro" id="IPR001370">
    <property type="entry name" value="BIR_rpt"/>
</dbReference>
<dbReference type="PROSITE" id="PS50089">
    <property type="entry name" value="ZF_RING_2"/>
    <property type="match status" value="1"/>
</dbReference>
<dbReference type="InterPro" id="IPR013083">
    <property type="entry name" value="Znf_RING/FYVE/PHD"/>
</dbReference>
<evidence type="ECO:0000256" key="2">
    <source>
        <dbReference type="ARBA" id="ARBA00022771"/>
    </source>
</evidence>
<feature type="compositionally biased region" description="Low complexity" evidence="5">
    <location>
        <begin position="173"/>
        <end position="186"/>
    </location>
</feature>
<keyword evidence="2 4" id="KW-0863">Zinc-finger</keyword>
<feature type="domain" description="RING-type" evidence="6">
    <location>
        <begin position="226"/>
        <end position="261"/>
    </location>
</feature>
<dbReference type="CDD" id="cd16510">
    <property type="entry name" value="RING-HC_IAPs"/>
    <property type="match status" value="1"/>
</dbReference>
<comment type="similarity">
    <text evidence="1">Belongs to the IAP family.</text>
</comment>
<comment type="caution">
    <text evidence="7">The sequence shown here is derived from an EMBL/GenBank/DDBJ whole genome shotgun (WGS) entry which is preliminary data.</text>
</comment>
<dbReference type="Gene3D" id="3.30.40.10">
    <property type="entry name" value="Zinc/RING finger domain, C3HC4 (zinc finger)"/>
    <property type="match status" value="1"/>
</dbReference>
<dbReference type="PANTHER" id="PTHR10044">
    <property type="entry name" value="INHIBITOR OF APOPTOSIS"/>
    <property type="match status" value="1"/>
</dbReference>
<dbReference type="Gene3D" id="1.10.1170.10">
    <property type="entry name" value="Inhibitor Of Apoptosis Protein (2mihbC-IAP-1), Chain A"/>
    <property type="match status" value="2"/>
</dbReference>
<evidence type="ECO:0000259" key="6">
    <source>
        <dbReference type="PROSITE" id="PS50089"/>
    </source>
</evidence>
<name>A0ABQ9FI00_TEGGR</name>
<dbReference type="PANTHER" id="PTHR10044:SF139">
    <property type="entry name" value="DEATH-ASSOCIATED INHIBITOR OF APOPTOSIS 2"/>
    <property type="match status" value="1"/>
</dbReference>
<proteinExistence type="inferred from homology"/>
<dbReference type="Proteomes" id="UP001217089">
    <property type="component" value="Unassembled WGS sequence"/>
</dbReference>
<evidence type="ECO:0000256" key="3">
    <source>
        <dbReference type="ARBA" id="ARBA00022833"/>
    </source>
</evidence>
<gene>
    <name evidence="7" type="ORF">KUTeg_004829</name>
</gene>
<protein>
    <recommendedName>
        <fullName evidence="6">RING-type domain-containing protein</fullName>
    </recommendedName>
</protein>
<dbReference type="Pfam" id="PF13920">
    <property type="entry name" value="zf-C3HC4_3"/>
    <property type="match status" value="1"/>
</dbReference>
<keyword evidence="2 4" id="KW-0479">Metal-binding</keyword>
<evidence type="ECO:0000313" key="7">
    <source>
        <dbReference type="EMBL" id="KAJ8316925.1"/>
    </source>
</evidence>
<keyword evidence="3" id="KW-0862">Zinc</keyword>
<dbReference type="PROSITE" id="PS50143">
    <property type="entry name" value="BIR_REPEAT_2"/>
    <property type="match status" value="2"/>
</dbReference>
<dbReference type="EMBL" id="JARBDR010000246">
    <property type="protein sequence ID" value="KAJ8316925.1"/>
    <property type="molecule type" value="Genomic_DNA"/>
</dbReference>
<dbReference type="InterPro" id="IPR001841">
    <property type="entry name" value="Znf_RING"/>
</dbReference>
<dbReference type="SMART" id="SM00184">
    <property type="entry name" value="RING"/>
    <property type="match status" value="1"/>
</dbReference>